<name>A0A9C7BZE0_9VIRU</name>
<feature type="region of interest" description="Disordered" evidence="1">
    <location>
        <begin position="1"/>
        <end position="25"/>
    </location>
</feature>
<sequence length="230" mass="26110">MESKKNSVAGKRCTSTYDPPSRKRARRSLDRLNPCEINDNGIPEYVSCELNDRVPDIMEDLGVNSILASAVQSYIPLAAIKSATVHLITHTLLAPLRCAIMKRFPNSARIYYDRYAELFKNDNEEDSDNGRDDDNVSRRDLLLECQSDDDEESVEEFVSTLDRIRGDLIDGIVRKINDPDLMRVSLPQTKKLKLCLRIYAFAVSCIKPPFSTFLIEDDGLITDSFKTRIV</sequence>
<organism evidence="2">
    <name type="scientific">Melicertus latisulcatus pemonivirus</name>
    <dbReference type="NCBI Taxonomy" id="2984278"/>
    <lineage>
        <taxon>Viruses</taxon>
        <taxon>Viruses incertae sedis</taxon>
        <taxon>Naldaviricetes</taxon>
        <taxon>Nimaviridae</taxon>
    </lineage>
</organism>
<reference evidence="2" key="1">
    <citation type="submission" date="2022-10" db="EMBL/GenBank/DDBJ databases">
        <title>Genome sequences of endogenous nimaviruses in decapod crustaceans.</title>
        <authorList>
            <person name="Kawato S."/>
            <person name="Nozaki R."/>
            <person name="Kondo H."/>
            <person name="Hirono I."/>
        </authorList>
    </citation>
    <scope>NUCLEOTIDE SEQUENCE</scope>
    <source>
        <strain evidence="2">Okinawa2016</strain>
    </source>
</reference>
<evidence type="ECO:0000313" key="2">
    <source>
        <dbReference type="EMBL" id="BDT62462.1"/>
    </source>
</evidence>
<protein>
    <submittedName>
        <fullName evidence="2">Wsv310-like protein</fullName>
    </submittedName>
</protein>
<dbReference type="EMBL" id="LC738875">
    <property type="protein sequence ID" value="BDT62462.1"/>
    <property type="molecule type" value="Genomic_DNA"/>
</dbReference>
<accession>A0A9C7BZE0</accession>
<proteinExistence type="predicted"/>
<evidence type="ECO:0000256" key="1">
    <source>
        <dbReference type="SAM" id="MobiDB-lite"/>
    </source>
</evidence>